<comment type="similarity">
    <text evidence="1">Belongs to the bacterial solute-binding protein 5 family.</text>
</comment>
<dbReference type="CDD" id="cd00995">
    <property type="entry name" value="PBP2_NikA_DppA_OppA_like"/>
    <property type="match status" value="1"/>
</dbReference>
<feature type="compositionally biased region" description="Basic and acidic residues" evidence="4">
    <location>
        <begin position="39"/>
        <end position="50"/>
    </location>
</feature>
<evidence type="ECO:0000256" key="2">
    <source>
        <dbReference type="ARBA" id="ARBA00022448"/>
    </source>
</evidence>
<dbReference type="GO" id="GO:0043190">
    <property type="term" value="C:ATP-binding cassette (ABC) transporter complex"/>
    <property type="evidence" value="ECO:0007669"/>
    <property type="project" value="InterPro"/>
</dbReference>
<evidence type="ECO:0000313" key="8">
    <source>
        <dbReference type="Proteomes" id="UP001300383"/>
    </source>
</evidence>
<dbReference type="EMBL" id="JASGBQ010000002">
    <property type="protein sequence ID" value="MDI9241377.1"/>
    <property type="molecule type" value="Genomic_DNA"/>
</dbReference>
<name>A0AAP4EX39_9FIRM</name>
<dbReference type="AlphaFoldDB" id="A0AAP4EX39"/>
<dbReference type="Gene3D" id="3.40.190.10">
    <property type="entry name" value="Periplasmic binding protein-like II"/>
    <property type="match status" value="1"/>
</dbReference>
<evidence type="ECO:0000259" key="6">
    <source>
        <dbReference type="Pfam" id="PF00496"/>
    </source>
</evidence>
<evidence type="ECO:0000256" key="4">
    <source>
        <dbReference type="SAM" id="MobiDB-lite"/>
    </source>
</evidence>
<reference evidence="7 8" key="1">
    <citation type="submission" date="2023-05" db="EMBL/GenBank/DDBJ databases">
        <title>[ruminococcus] sp. nov., isolated from a pig farm feces dump.</title>
        <authorList>
            <person name="Chang Y.-H."/>
        </authorList>
    </citation>
    <scope>NUCLEOTIDE SEQUENCE [LARGE SCALE GENOMIC DNA]</scope>
    <source>
        <strain evidence="7 8">YH-rum2234</strain>
    </source>
</reference>
<gene>
    <name evidence="7" type="ORF">QJ036_02650</name>
</gene>
<feature type="domain" description="Solute-binding protein family 5" evidence="6">
    <location>
        <begin position="100"/>
        <end position="480"/>
    </location>
</feature>
<dbReference type="Gene3D" id="3.90.76.10">
    <property type="entry name" value="Dipeptide-binding Protein, Domain 1"/>
    <property type="match status" value="1"/>
</dbReference>
<keyword evidence="3 5" id="KW-0732">Signal</keyword>
<dbReference type="PROSITE" id="PS51257">
    <property type="entry name" value="PROKAR_LIPOPROTEIN"/>
    <property type="match status" value="1"/>
</dbReference>
<proteinExistence type="inferred from homology"/>
<dbReference type="InterPro" id="IPR000914">
    <property type="entry name" value="SBP_5_dom"/>
</dbReference>
<accession>A0AAP4EX39</accession>
<keyword evidence="2" id="KW-0813">Transport</keyword>
<comment type="caution">
    <text evidence="7">The sequence shown here is derived from an EMBL/GenBank/DDBJ whole genome shotgun (WGS) entry which is preliminary data.</text>
</comment>
<protein>
    <submittedName>
        <fullName evidence="7">ABC transporter substrate-binding protein</fullName>
    </submittedName>
</protein>
<dbReference type="Proteomes" id="UP001300383">
    <property type="component" value="Unassembled WGS sequence"/>
</dbReference>
<evidence type="ECO:0000256" key="5">
    <source>
        <dbReference type="SAM" id="SignalP"/>
    </source>
</evidence>
<dbReference type="GO" id="GO:0042597">
    <property type="term" value="C:periplasmic space"/>
    <property type="evidence" value="ECO:0007669"/>
    <property type="project" value="UniProtKB-ARBA"/>
</dbReference>
<evidence type="ECO:0000256" key="1">
    <source>
        <dbReference type="ARBA" id="ARBA00005695"/>
    </source>
</evidence>
<dbReference type="GO" id="GO:1904680">
    <property type="term" value="F:peptide transmembrane transporter activity"/>
    <property type="evidence" value="ECO:0007669"/>
    <property type="project" value="TreeGrafter"/>
</dbReference>
<sequence>MKKSTRFLAVLLAGVMVLSMAACGGSSDSGTKAATETKAAGETKAEENKGSENTGAEKIVTMAITNSWATWCPYFDAGNYTDIISDQLYDRLWVTLKDGTVEPRLAKSYEIAPDHASMTIHLDEAAKFSDGEPVTADDVIFSAKLDCNPEFNSVKRDQMKFVKGTTEGGVCENEADFGWEKIDDYTVKLSFKEPMNELNFLTMMNRYFYIIPEHIYSQYSVAELNEAGPWKDNMIGSGPFIYDTSIDGERIEMVKNENYFLGTPDIDRLVIRVVEGSQLLSSLISGEVDVIAGAGVASMPLSDWPAAQEEENLETVSATTWAYQAMIINCTSDKIPNAECRNAINMAVNRQAIVDNLLEGQGVVLYAPFSNEHPFVDESKLTLPKYDPEAAKAKLEANGFDFSQTLELIVPVGNEVRIQSTVLIQQDLEAIGVKTNITQYDFPTLMQMMRDGDYDLGMCGSAGSIDPTEPLGWLGLGTNQNFPCIMDYSYTELFGSTNSVLDTKERAEAFVNVWQHLLDDSPVCYLYSANFLAAYNKDKVSGVDYDLSGQLNWKTWTWKVNQ</sequence>
<evidence type="ECO:0000313" key="7">
    <source>
        <dbReference type="EMBL" id="MDI9241377.1"/>
    </source>
</evidence>
<feature type="region of interest" description="Disordered" evidence="4">
    <location>
        <begin position="23"/>
        <end position="52"/>
    </location>
</feature>
<dbReference type="Pfam" id="PF00496">
    <property type="entry name" value="SBP_bac_5"/>
    <property type="match status" value="1"/>
</dbReference>
<feature type="chain" id="PRO_5043050855" evidence="5">
    <location>
        <begin position="22"/>
        <end position="562"/>
    </location>
</feature>
<evidence type="ECO:0000256" key="3">
    <source>
        <dbReference type="ARBA" id="ARBA00022729"/>
    </source>
</evidence>
<keyword evidence="8" id="KW-1185">Reference proteome</keyword>
<dbReference type="PIRSF" id="PIRSF002741">
    <property type="entry name" value="MppA"/>
    <property type="match status" value="1"/>
</dbReference>
<feature type="signal peptide" evidence="5">
    <location>
        <begin position="1"/>
        <end position="21"/>
    </location>
</feature>
<dbReference type="RefSeq" id="WP_283229886.1">
    <property type="nucleotide sequence ID" value="NZ_JASGBQ010000002.1"/>
</dbReference>
<dbReference type="Gene3D" id="3.10.105.10">
    <property type="entry name" value="Dipeptide-binding Protein, Domain 3"/>
    <property type="match status" value="1"/>
</dbReference>
<dbReference type="SUPFAM" id="SSF53850">
    <property type="entry name" value="Periplasmic binding protein-like II"/>
    <property type="match status" value="1"/>
</dbReference>
<dbReference type="PANTHER" id="PTHR30290">
    <property type="entry name" value="PERIPLASMIC BINDING COMPONENT OF ABC TRANSPORTER"/>
    <property type="match status" value="1"/>
</dbReference>
<dbReference type="PANTHER" id="PTHR30290:SF9">
    <property type="entry name" value="OLIGOPEPTIDE-BINDING PROTEIN APPA"/>
    <property type="match status" value="1"/>
</dbReference>
<dbReference type="InterPro" id="IPR039424">
    <property type="entry name" value="SBP_5"/>
</dbReference>
<organism evidence="7 8">
    <name type="scientific">Fusibacillus kribbianus</name>
    <dbReference type="NCBI Taxonomy" id="3044208"/>
    <lineage>
        <taxon>Bacteria</taxon>
        <taxon>Bacillati</taxon>
        <taxon>Bacillota</taxon>
        <taxon>Clostridia</taxon>
        <taxon>Lachnospirales</taxon>
        <taxon>Lachnospiraceae</taxon>
        <taxon>Fusibacillus</taxon>
    </lineage>
</organism>
<dbReference type="GO" id="GO:0015833">
    <property type="term" value="P:peptide transport"/>
    <property type="evidence" value="ECO:0007669"/>
    <property type="project" value="TreeGrafter"/>
</dbReference>
<dbReference type="InterPro" id="IPR030678">
    <property type="entry name" value="Peptide/Ni-bd"/>
</dbReference>